<gene>
    <name evidence="2" type="ORF">CBG49_00790</name>
</gene>
<feature type="transmembrane region" description="Helical" evidence="1">
    <location>
        <begin position="421"/>
        <end position="442"/>
    </location>
</feature>
<feature type="transmembrane region" description="Helical" evidence="1">
    <location>
        <begin position="9"/>
        <end position="27"/>
    </location>
</feature>
<feature type="transmembrane region" description="Helical" evidence="1">
    <location>
        <begin position="39"/>
        <end position="58"/>
    </location>
</feature>
<feature type="transmembrane region" description="Helical" evidence="1">
    <location>
        <begin position="118"/>
        <end position="137"/>
    </location>
</feature>
<organism evidence="2 3">
    <name type="scientific">Capnocytophaga endodontalis</name>
    <dbReference type="NCBI Taxonomy" id="2708117"/>
    <lineage>
        <taxon>Bacteria</taxon>
        <taxon>Pseudomonadati</taxon>
        <taxon>Bacteroidota</taxon>
        <taxon>Flavobacteriia</taxon>
        <taxon>Flavobacteriales</taxon>
        <taxon>Flavobacteriaceae</taxon>
        <taxon>Capnocytophaga</taxon>
    </lineage>
</organism>
<feature type="transmembrane region" description="Helical" evidence="1">
    <location>
        <begin position="262"/>
        <end position="295"/>
    </location>
</feature>
<reference evidence="3" key="1">
    <citation type="submission" date="2017-06" db="EMBL/GenBank/DDBJ databases">
        <title>Complete genome sequence of Capnocytophaga sp. KCOM 1579 (=ChDC OS43) isolated from a human refractory periapical abscess lesion.</title>
        <authorList>
            <person name="Kook J.-K."/>
            <person name="Park S.-N."/>
            <person name="Lim Y.K."/>
            <person name="Roh H."/>
        </authorList>
    </citation>
    <scope>NUCLEOTIDE SEQUENCE [LARGE SCALE GENOMIC DNA]</scope>
    <source>
        <strain evidence="3">ChDC OS43</strain>
    </source>
</reference>
<keyword evidence="3" id="KW-1185">Reference proteome</keyword>
<name>A0A1Z4BKA7_9FLAO</name>
<dbReference type="KEGG" id="capn:CBG49_00790"/>
<dbReference type="EMBL" id="CP022022">
    <property type="protein sequence ID" value="ASF41734.1"/>
    <property type="molecule type" value="Genomic_DNA"/>
</dbReference>
<keyword evidence="1" id="KW-0812">Transmembrane</keyword>
<feature type="transmembrane region" description="Helical" evidence="1">
    <location>
        <begin position="376"/>
        <end position="401"/>
    </location>
</feature>
<dbReference type="AlphaFoldDB" id="A0A1Z4BKA7"/>
<keyword evidence="1" id="KW-0472">Membrane</keyword>
<proteinExistence type="predicted"/>
<dbReference type="Proteomes" id="UP000197007">
    <property type="component" value="Chromosome"/>
</dbReference>
<evidence type="ECO:0000313" key="2">
    <source>
        <dbReference type="EMBL" id="ASF41734.1"/>
    </source>
</evidence>
<feature type="transmembrane region" description="Helical" evidence="1">
    <location>
        <begin position="152"/>
        <end position="169"/>
    </location>
</feature>
<evidence type="ECO:0000313" key="3">
    <source>
        <dbReference type="Proteomes" id="UP000197007"/>
    </source>
</evidence>
<sequence>MKNLLKNNYFLLLSGLPIVITFLFLQINIPIWNETTQKALFYSVFLYSIALILCWIYLHHASLFERGEWLRNIITIVGSGIVLLWTYKHKITFRLDILLLFLCALYGIVHRNFIKPSLSILLFLLFILIKIIGLFWAKDFDYGVKTLFEGENIIFSLLIPIVLLGFSVSKKQQESFITICFKGFLLLLVANLIFYSFAISADKNQHFFNFITLNKAYFPYYEILFWSKFKHFSFISWIILAIGGLGGLLWRKDKKLISTPELITYGILVFCFALMVQARIVIISWFIVVAFFVYLFIEKYLSKVVKYSLFIFVGLTTIIGVWYLVAHTSYFFDSGRNEMYGRVFKAIQEANLWIGNGSGYQRYIMDGFLGYVHNDFAAIIIDTGLVGLGVFIGWLITIIFSKDILKQYLLLISLPIMNTDVLFHAFECGYLLVPLMIFILLAPRFKYWQN</sequence>
<feature type="transmembrane region" description="Helical" evidence="1">
    <location>
        <begin position="176"/>
        <end position="198"/>
    </location>
</feature>
<evidence type="ECO:0000256" key="1">
    <source>
        <dbReference type="SAM" id="Phobius"/>
    </source>
</evidence>
<dbReference type="RefSeq" id="WP_088592957.1">
    <property type="nucleotide sequence ID" value="NZ_CP022022.1"/>
</dbReference>
<feature type="transmembrane region" description="Helical" evidence="1">
    <location>
        <begin position="70"/>
        <end position="87"/>
    </location>
</feature>
<accession>A0A1Z4BKA7</accession>
<feature type="transmembrane region" description="Helical" evidence="1">
    <location>
        <begin position="231"/>
        <end position="250"/>
    </location>
</feature>
<protein>
    <submittedName>
        <fullName evidence="2">Uncharacterized protein</fullName>
    </submittedName>
</protein>
<feature type="transmembrane region" description="Helical" evidence="1">
    <location>
        <begin position="93"/>
        <end position="109"/>
    </location>
</feature>
<feature type="transmembrane region" description="Helical" evidence="1">
    <location>
        <begin position="307"/>
        <end position="332"/>
    </location>
</feature>
<keyword evidence="1" id="KW-1133">Transmembrane helix</keyword>